<dbReference type="SUPFAM" id="SSF46689">
    <property type="entry name" value="Homeodomain-like"/>
    <property type="match status" value="1"/>
</dbReference>
<accession>A0ABW0F977</accession>
<dbReference type="InterPro" id="IPR009057">
    <property type="entry name" value="Homeodomain-like_sf"/>
</dbReference>
<keyword evidence="2" id="KW-0238">DNA-binding</keyword>
<evidence type="ECO:0000313" key="5">
    <source>
        <dbReference type="EMBL" id="MFC5295258.1"/>
    </source>
</evidence>
<organism evidence="5 6">
    <name type="scientific">Bosea minatitlanensis</name>
    <dbReference type="NCBI Taxonomy" id="128782"/>
    <lineage>
        <taxon>Bacteria</taxon>
        <taxon>Pseudomonadati</taxon>
        <taxon>Pseudomonadota</taxon>
        <taxon>Alphaproteobacteria</taxon>
        <taxon>Hyphomicrobiales</taxon>
        <taxon>Boseaceae</taxon>
        <taxon>Bosea</taxon>
    </lineage>
</organism>
<dbReference type="PANTHER" id="PTHR47893:SF1">
    <property type="entry name" value="REGULATORY PROTEIN PCHR"/>
    <property type="match status" value="1"/>
</dbReference>
<evidence type="ECO:0000259" key="4">
    <source>
        <dbReference type="PROSITE" id="PS01124"/>
    </source>
</evidence>
<dbReference type="PROSITE" id="PS00041">
    <property type="entry name" value="HTH_ARAC_FAMILY_1"/>
    <property type="match status" value="1"/>
</dbReference>
<gene>
    <name evidence="5" type="ORF">ACFPK2_19875</name>
</gene>
<evidence type="ECO:0000256" key="2">
    <source>
        <dbReference type="ARBA" id="ARBA00023125"/>
    </source>
</evidence>
<keyword evidence="3" id="KW-0804">Transcription</keyword>
<dbReference type="SMART" id="SM00342">
    <property type="entry name" value="HTH_ARAC"/>
    <property type="match status" value="1"/>
</dbReference>
<feature type="domain" description="HTH araC/xylS-type" evidence="4">
    <location>
        <begin position="68"/>
        <end position="173"/>
    </location>
</feature>
<dbReference type="Proteomes" id="UP001595976">
    <property type="component" value="Unassembled WGS sequence"/>
</dbReference>
<dbReference type="InterPro" id="IPR018062">
    <property type="entry name" value="HTH_AraC-typ_CS"/>
</dbReference>
<dbReference type="Pfam" id="PF12833">
    <property type="entry name" value="HTH_18"/>
    <property type="match status" value="1"/>
</dbReference>
<dbReference type="EMBL" id="JBHSLI010000009">
    <property type="protein sequence ID" value="MFC5295258.1"/>
    <property type="molecule type" value="Genomic_DNA"/>
</dbReference>
<evidence type="ECO:0000313" key="6">
    <source>
        <dbReference type="Proteomes" id="UP001595976"/>
    </source>
</evidence>
<dbReference type="RefSeq" id="WP_260349272.1">
    <property type="nucleotide sequence ID" value="NZ_JAOAOS010000010.1"/>
</dbReference>
<reference evidence="6" key="1">
    <citation type="journal article" date="2019" name="Int. J. Syst. Evol. Microbiol.">
        <title>The Global Catalogue of Microorganisms (GCM) 10K type strain sequencing project: providing services to taxonomists for standard genome sequencing and annotation.</title>
        <authorList>
            <consortium name="The Broad Institute Genomics Platform"/>
            <consortium name="The Broad Institute Genome Sequencing Center for Infectious Disease"/>
            <person name="Wu L."/>
            <person name="Ma J."/>
        </authorList>
    </citation>
    <scope>NUCLEOTIDE SEQUENCE [LARGE SCALE GENOMIC DNA]</scope>
    <source>
        <strain evidence="6">CGMCC 1.15643</strain>
    </source>
</reference>
<evidence type="ECO:0000256" key="1">
    <source>
        <dbReference type="ARBA" id="ARBA00023015"/>
    </source>
</evidence>
<evidence type="ECO:0000256" key="3">
    <source>
        <dbReference type="ARBA" id="ARBA00023163"/>
    </source>
</evidence>
<proteinExistence type="predicted"/>
<dbReference type="PROSITE" id="PS01124">
    <property type="entry name" value="HTH_ARAC_FAMILY_2"/>
    <property type="match status" value="1"/>
</dbReference>
<dbReference type="InterPro" id="IPR018060">
    <property type="entry name" value="HTH_AraC"/>
</dbReference>
<dbReference type="Gene3D" id="1.10.10.60">
    <property type="entry name" value="Homeodomain-like"/>
    <property type="match status" value="1"/>
</dbReference>
<keyword evidence="1" id="KW-0805">Transcription regulation</keyword>
<name>A0ABW0F977_9HYPH</name>
<sequence>MPRWDAPSERLRRRLPAHGASSRLKLVIVEGGELLCKLPDQPQSGKALEIAAHAVAAFDASEPRDLPRLATSDIELHLARDIRAARLRNPPSLAEFSAATGLNARKLKAGFQRVFEDSVYGYLQSLRLEEASRLLSAGDMNVSSVAYRVGYSPAHLSVAFRKRFRLSPKQLKP</sequence>
<dbReference type="InterPro" id="IPR053142">
    <property type="entry name" value="PchR_regulatory_protein"/>
</dbReference>
<dbReference type="PANTHER" id="PTHR47893">
    <property type="entry name" value="REGULATORY PROTEIN PCHR"/>
    <property type="match status" value="1"/>
</dbReference>
<comment type="caution">
    <text evidence="5">The sequence shown here is derived from an EMBL/GenBank/DDBJ whole genome shotgun (WGS) entry which is preliminary data.</text>
</comment>
<keyword evidence="6" id="KW-1185">Reference proteome</keyword>
<protein>
    <submittedName>
        <fullName evidence="5">Helix-turn-helix transcriptional regulator</fullName>
    </submittedName>
</protein>